<keyword evidence="5" id="KW-0998">Cell outer membrane</keyword>
<dbReference type="GO" id="GO:0009279">
    <property type="term" value="C:cell outer membrane"/>
    <property type="evidence" value="ECO:0007669"/>
    <property type="project" value="UniProtKB-SubCell"/>
</dbReference>
<protein>
    <submittedName>
        <fullName evidence="8">Starch-binding associating with outer membrane</fullName>
    </submittedName>
</protein>
<dbReference type="Pfam" id="PF14322">
    <property type="entry name" value="SusD-like_3"/>
    <property type="match status" value="1"/>
</dbReference>
<keyword evidence="3" id="KW-0732">Signal</keyword>
<evidence type="ECO:0000259" key="7">
    <source>
        <dbReference type="Pfam" id="PF14322"/>
    </source>
</evidence>
<dbReference type="Proteomes" id="UP000198964">
    <property type="component" value="Unassembled WGS sequence"/>
</dbReference>
<dbReference type="AlphaFoldDB" id="A0A1I2KRN6"/>
<gene>
    <name evidence="8" type="ORF">SAMN05216283_112103</name>
</gene>
<dbReference type="InterPro" id="IPR012944">
    <property type="entry name" value="SusD_RagB_dom"/>
</dbReference>
<dbReference type="PROSITE" id="PS51257">
    <property type="entry name" value="PROKAR_LIPOPROTEIN"/>
    <property type="match status" value="1"/>
</dbReference>
<dbReference type="InterPro" id="IPR033985">
    <property type="entry name" value="SusD-like_N"/>
</dbReference>
<reference evidence="8 9" key="1">
    <citation type="submission" date="2016-10" db="EMBL/GenBank/DDBJ databases">
        <authorList>
            <person name="de Groot N.N."/>
        </authorList>
    </citation>
    <scope>NUCLEOTIDE SEQUENCE [LARGE SCALE GENOMIC DNA]</scope>
    <source>
        <strain evidence="8 9">CGMCC 1.9156</strain>
    </source>
</reference>
<sequence>MKLKNSYLFIIICSLIISFGGCEMLDTRIDTLPTEENINTNYTTLWGLGYAPYTYLKNGFSSIDGNLFAAVSDEAEQTSPTSSTQLFNEGSWNAYRNPADVYDRCYEGIRAANFFLENSEDYKTFLALNRDTISDGQRQYNLDVKDVSWLRNESRVLRAYFYFELIKRYGDVPLVTKVLTSDDNTDLVRTGFEEVVDFIVTEIDAVKNNLQSDWASYDVTQAGRITQGAALAIKARTLLYAASPLNNSSNDLTKWEKAATAAKELMELNQYYLADDYQQLFVADNTAKSRETIWALRLGTNNSFEIKNYPIATPGGESGVTPAQNLVGAYEYKGTPDPEDPYTNRDPRLAYSIVTNNIFWNGRTMEIWAGGNDSEHNTNASKTGYYLKKFLNPNLNLVQNESKLRSWIVFRYAEVLLNYAEAMNEAFGPDDNNGWGISARQAVNAVRARSGVEMPAVDANDQMEMREKIKHERRIELAFEDHRYWDLVRWKDAGEVLSEPLKGIKVMKNEDGSFSYTDFVVENRKFISPKMYRFPIPQVEISKSEGVLVQNPEW</sequence>
<evidence type="ECO:0000259" key="6">
    <source>
        <dbReference type="Pfam" id="PF07980"/>
    </source>
</evidence>
<evidence type="ECO:0000256" key="1">
    <source>
        <dbReference type="ARBA" id="ARBA00004442"/>
    </source>
</evidence>
<dbReference type="InterPro" id="IPR011990">
    <property type="entry name" value="TPR-like_helical_dom_sf"/>
</dbReference>
<feature type="domain" description="RagB/SusD" evidence="6">
    <location>
        <begin position="312"/>
        <end position="554"/>
    </location>
</feature>
<feature type="domain" description="SusD-like N-terminal" evidence="7">
    <location>
        <begin position="83"/>
        <end position="238"/>
    </location>
</feature>
<evidence type="ECO:0000256" key="5">
    <source>
        <dbReference type="ARBA" id="ARBA00023237"/>
    </source>
</evidence>
<evidence type="ECO:0000313" key="8">
    <source>
        <dbReference type="EMBL" id="SFF67586.1"/>
    </source>
</evidence>
<proteinExistence type="inferred from homology"/>
<dbReference type="STRING" id="655355.SAMN05216283_112103"/>
<comment type="subcellular location">
    <subcellularLocation>
        <location evidence="1">Cell outer membrane</location>
    </subcellularLocation>
</comment>
<dbReference type="Pfam" id="PF07980">
    <property type="entry name" value="SusD_RagB"/>
    <property type="match status" value="1"/>
</dbReference>
<dbReference type="SUPFAM" id="SSF48452">
    <property type="entry name" value="TPR-like"/>
    <property type="match status" value="1"/>
</dbReference>
<dbReference type="EMBL" id="FONW01000012">
    <property type="protein sequence ID" value="SFF67586.1"/>
    <property type="molecule type" value="Genomic_DNA"/>
</dbReference>
<accession>A0A1I2KRN6</accession>
<keyword evidence="4" id="KW-0472">Membrane</keyword>
<dbReference type="RefSeq" id="WP_093921242.1">
    <property type="nucleotide sequence ID" value="NZ_FONW01000012.1"/>
</dbReference>
<evidence type="ECO:0000256" key="4">
    <source>
        <dbReference type="ARBA" id="ARBA00023136"/>
    </source>
</evidence>
<dbReference type="CDD" id="cd08977">
    <property type="entry name" value="SusD"/>
    <property type="match status" value="1"/>
</dbReference>
<organism evidence="8 9">
    <name type="scientific">Sunxiuqinia elliptica</name>
    <dbReference type="NCBI Taxonomy" id="655355"/>
    <lineage>
        <taxon>Bacteria</taxon>
        <taxon>Pseudomonadati</taxon>
        <taxon>Bacteroidota</taxon>
        <taxon>Bacteroidia</taxon>
        <taxon>Marinilabiliales</taxon>
        <taxon>Prolixibacteraceae</taxon>
        <taxon>Sunxiuqinia</taxon>
    </lineage>
</organism>
<dbReference type="Gene3D" id="1.25.40.390">
    <property type="match status" value="1"/>
</dbReference>
<comment type="similarity">
    <text evidence="2">Belongs to the SusD family.</text>
</comment>
<evidence type="ECO:0000256" key="2">
    <source>
        <dbReference type="ARBA" id="ARBA00006275"/>
    </source>
</evidence>
<keyword evidence="9" id="KW-1185">Reference proteome</keyword>
<evidence type="ECO:0000313" key="9">
    <source>
        <dbReference type="Proteomes" id="UP000198964"/>
    </source>
</evidence>
<name>A0A1I2KRN6_9BACT</name>
<evidence type="ECO:0000256" key="3">
    <source>
        <dbReference type="ARBA" id="ARBA00022729"/>
    </source>
</evidence>